<sequence length="332" mass="36570">MKCKIILAVMLAGTTGGYAQNMFNMSSLHPADTLRGDAQEQAIRYPSLRQASVTATIFGSGRFDSDVNEKAFTGGKSRNARISSFFTIPVTQWNGNVISATLYHNQQFFNVRDVDNELPGTLLSNDNFSKSTLGLSLNFSRTDAIFHTPVVYSAVFTAISDDLQRIKRFNFNGSIAFPLVRTADVSLSLGALVQIDPSAPFPVLPIVNYYRRLSNSGLHLIVDLPQGVMLKQPLSKNAWVYIGSTVNTFTSFYEPRNPSLPERISYNTIEFKSGPGFEYLFGRYVILGISGGINTIASATTFSKGSDYSDAFIENTNKPVPYGELRISLLPF</sequence>
<keyword evidence="1" id="KW-0732">Signal</keyword>
<name>A0AAP2GGP0_9BACT</name>
<organism evidence="2 3">
    <name type="scientific">Dawidia soli</name>
    <dbReference type="NCBI Taxonomy" id="2782352"/>
    <lineage>
        <taxon>Bacteria</taxon>
        <taxon>Pseudomonadati</taxon>
        <taxon>Bacteroidota</taxon>
        <taxon>Cytophagia</taxon>
        <taxon>Cytophagales</taxon>
        <taxon>Chryseotaleaceae</taxon>
        <taxon>Dawidia</taxon>
    </lineage>
</organism>
<feature type="signal peptide" evidence="1">
    <location>
        <begin position="1"/>
        <end position="19"/>
    </location>
</feature>
<proteinExistence type="predicted"/>
<dbReference type="EMBL" id="JAHESC010000090">
    <property type="protein sequence ID" value="MBT1690802.1"/>
    <property type="molecule type" value="Genomic_DNA"/>
</dbReference>
<keyword evidence="3" id="KW-1185">Reference proteome</keyword>
<protein>
    <recommendedName>
        <fullName evidence="4">Type IX secretion system membrane protein PorP/SprF</fullName>
    </recommendedName>
</protein>
<evidence type="ECO:0000256" key="1">
    <source>
        <dbReference type="SAM" id="SignalP"/>
    </source>
</evidence>
<evidence type="ECO:0000313" key="3">
    <source>
        <dbReference type="Proteomes" id="UP001319180"/>
    </source>
</evidence>
<dbReference type="AlphaFoldDB" id="A0AAP2GGP0"/>
<dbReference type="RefSeq" id="WP_254094606.1">
    <property type="nucleotide sequence ID" value="NZ_JAHESC010000090.1"/>
</dbReference>
<evidence type="ECO:0000313" key="2">
    <source>
        <dbReference type="EMBL" id="MBT1690802.1"/>
    </source>
</evidence>
<reference evidence="2 3" key="1">
    <citation type="submission" date="2021-05" db="EMBL/GenBank/DDBJ databases">
        <title>A Polyphasic approach of four new species of the genus Ohtaekwangia: Ohtaekwangia histidinii sp. nov., Ohtaekwangia cretensis sp. nov., Ohtaekwangia indiensis sp. nov., Ohtaekwangia reichenbachii sp. nov. from diverse environment.</title>
        <authorList>
            <person name="Octaviana S."/>
        </authorList>
    </citation>
    <scope>NUCLEOTIDE SEQUENCE [LARGE SCALE GENOMIC DNA]</scope>
    <source>
        <strain evidence="2 3">PWU37</strain>
    </source>
</reference>
<feature type="chain" id="PRO_5042987975" description="Type IX secretion system membrane protein PorP/SprF" evidence="1">
    <location>
        <begin position="20"/>
        <end position="332"/>
    </location>
</feature>
<gene>
    <name evidence="2" type="ORF">KK078_29830</name>
</gene>
<accession>A0AAP2GGP0</accession>
<evidence type="ECO:0008006" key="4">
    <source>
        <dbReference type="Google" id="ProtNLM"/>
    </source>
</evidence>
<dbReference type="Proteomes" id="UP001319180">
    <property type="component" value="Unassembled WGS sequence"/>
</dbReference>
<comment type="caution">
    <text evidence="2">The sequence shown here is derived from an EMBL/GenBank/DDBJ whole genome shotgun (WGS) entry which is preliminary data.</text>
</comment>